<evidence type="ECO:0000313" key="3">
    <source>
        <dbReference type="Proteomes" id="UP000243978"/>
    </source>
</evidence>
<accession>A0A2T6BI20</accession>
<dbReference type="EMBL" id="QBKS01000001">
    <property type="protein sequence ID" value="PTX55702.1"/>
    <property type="molecule type" value="Genomic_DNA"/>
</dbReference>
<sequence>MIRTVLIASLLAAAPAFAADSDNPIKGMSEVSMKVGQSKVIWGWRGECGKRPKGVDPNRTRATKLGVLRNGKWGVFKSRSCGGWTPASEVIFTAKKKGREVIRTQFDQKITITVR</sequence>
<name>A0A2T6BI20_9RHOB</name>
<proteinExistence type="predicted"/>
<dbReference type="RefSeq" id="WP_146174142.1">
    <property type="nucleotide sequence ID" value="NZ_QBKS01000001.1"/>
</dbReference>
<gene>
    <name evidence="2" type="ORF">C8N43_0342</name>
</gene>
<keyword evidence="1" id="KW-0732">Signal</keyword>
<evidence type="ECO:0000313" key="2">
    <source>
        <dbReference type="EMBL" id="PTX55702.1"/>
    </source>
</evidence>
<organism evidence="2 3">
    <name type="scientific">Litoreibacter ponti</name>
    <dbReference type="NCBI Taxonomy" id="1510457"/>
    <lineage>
        <taxon>Bacteria</taxon>
        <taxon>Pseudomonadati</taxon>
        <taxon>Pseudomonadota</taxon>
        <taxon>Alphaproteobacteria</taxon>
        <taxon>Rhodobacterales</taxon>
        <taxon>Roseobacteraceae</taxon>
        <taxon>Litoreibacter</taxon>
    </lineage>
</organism>
<feature type="signal peptide" evidence="1">
    <location>
        <begin position="1"/>
        <end position="18"/>
    </location>
</feature>
<protein>
    <submittedName>
        <fullName evidence="2">Uncharacterized protein</fullName>
    </submittedName>
</protein>
<keyword evidence="3" id="KW-1185">Reference proteome</keyword>
<dbReference type="Proteomes" id="UP000243978">
    <property type="component" value="Unassembled WGS sequence"/>
</dbReference>
<comment type="caution">
    <text evidence="2">The sequence shown here is derived from an EMBL/GenBank/DDBJ whole genome shotgun (WGS) entry which is preliminary data.</text>
</comment>
<feature type="chain" id="PRO_5015669239" evidence="1">
    <location>
        <begin position="19"/>
        <end position="115"/>
    </location>
</feature>
<reference evidence="2 3" key="1">
    <citation type="submission" date="2018-04" db="EMBL/GenBank/DDBJ databases">
        <title>Genomic Encyclopedia of Archaeal and Bacterial Type Strains, Phase II (KMG-II): from individual species to whole genera.</title>
        <authorList>
            <person name="Goeker M."/>
        </authorList>
    </citation>
    <scope>NUCLEOTIDE SEQUENCE [LARGE SCALE GENOMIC DNA]</scope>
    <source>
        <strain evidence="2 3">DSM 100977</strain>
    </source>
</reference>
<dbReference type="AlphaFoldDB" id="A0A2T6BI20"/>
<dbReference type="OrthoDB" id="8085080at2"/>
<evidence type="ECO:0000256" key="1">
    <source>
        <dbReference type="SAM" id="SignalP"/>
    </source>
</evidence>